<evidence type="ECO:0000256" key="4">
    <source>
        <dbReference type="ARBA" id="ARBA00022801"/>
    </source>
</evidence>
<dbReference type="GO" id="GO:0004725">
    <property type="term" value="F:protein tyrosine phosphatase activity"/>
    <property type="evidence" value="ECO:0007669"/>
    <property type="project" value="UniProtKB-EC"/>
</dbReference>
<dbReference type="VEuPathDB" id="TrichDB:TRFO_33220"/>
<dbReference type="GO" id="GO:0005737">
    <property type="term" value="C:cytoplasm"/>
    <property type="evidence" value="ECO:0007669"/>
    <property type="project" value="TreeGrafter"/>
</dbReference>
<name>A0A1J4JM28_9EUKA</name>
<dbReference type="RefSeq" id="XP_068353287.1">
    <property type="nucleotide sequence ID" value="XM_068508960.1"/>
</dbReference>
<evidence type="ECO:0000313" key="8">
    <source>
        <dbReference type="EMBL" id="OHT00151.1"/>
    </source>
</evidence>
<dbReference type="OrthoDB" id="26523at2759"/>
<dbReference type="SMART" id="SM00450">
    <property type="entry name" value="RHOD"/>
    <property type="match status" value="1"/>
</dbReference>
<dbReference type="AlphaFoldDB" id="A0A1J4JM28"/>
<reference evidence="8" key="1">
    <citation type="submission" date="2016-10" db="EMBL/GenBank/DDBJ databases">
        <authorList>
            <person name="Benchimol M."/>
            <person name="Almeida L.G."/>
            <person name="Vasconcelos A.T."/>
            <person name="Perreira-Neves A."/>
            <person name="Rosa I.A."/>
            <person name="Tasca T."/>
            <person name="Bogo M.R."/>
            <person name="de Souza W."/>
        </authorList>
    </citation>
    <scope>NUCLEOTIDE SEQUENCE [LARGE SCALE GENOMIC DNA]</scope>
    <source>
        <strain evidence="8">K</strain>
    </source>
</reference>
<proteinExistence type="inferred from homology"/>
<dbReference type="GO" id="GO:0005634">
    <property type="term" value="C:nucleus"/>
    <property type="evidence" value="ECO:0007669"/>
    <property type="project" value="TreeGrafter"/>
</dbReference>
<evidence type="ECO:0000256" key="2">
    <source>
        <dbReference type="ARBA" id="ARBA00013064"/>
    </source>
</evidence>
<dbReference type="PRINTS" id="PR00716">
    <property type="entry name" value="MPIPHPHTASE"/>
</dbReference>
<keyword evidence="9" id="KW-1185">Reference proteome</keyword>
<dbReference type="EC" id="3.1.3.48" evidence="2"/>
<dbReference type="GO" id="GO:1902751">
    <property type="term" value="P:positive regulation of cell cycle G2/M phase transition"/>
    <property type="evidence" value="ECO:0007669"/>
    <property type="project" value="InterPro"/>
</dbReference>
<dbReference type="GO" id="GO:0051301">
    <property type="term" value="P:cell division"/>
    <property type="evidence" value="ECO:0007669"/>
    <property type="project" value="UniProtKB-KW"/>
</dbReference>
<sequence length="154" mass="17904">MSKYPKLPVVERFNSEPRITAETFCQVFDDHSQFTDFVIIDCRSKREYDGGHIKGAIRCHPFENPQNIPNLYQKIWKPGCLYVFHCEFSMYRGPNAYHIFKECHEKSPNAGEQLNAYVLDNGFSDFYCEKHKPYIDGIYVKEGLGWMYAGPGSV</sequence>
<keyword evidence="4" id="KW-0378">Hydrolase</keyword>
<dbReference type="PANTHER" id="PTHR10828">
    <property type="entry name" value="M-PHASE INDUCER PHOSPHATASE DUAL SPECIFICITY PHOSPHATASE CDC25"/>
    <property type="match status" value="1"/>
</dbReference>
<comment type="caution">
    <text evidence="8">The sequence shown here is derived from an EMBL/GenBank/DDBJ whole genome shotgun (WGS) entry which is preliminary data.</text>
</comment>
<feature type="domain" description="Rhodanese" evidence="7">
    <location>
        <begin position="33"/>
        <end position="129"/>
    </location>
</feature>
<keyword evidence="5" id="KW-0904">Protein phosphatase</keyword>
<dbReference type="Gene3D" id="3.40.250.10">
    <property type="entry name" value="Rhodanese-like domain"/>
    <property type="match status" value="1"/>
</dbReference>
<evidence type="ECO:0000256" key="5">
    <source>
        <dbReference type="ARBA" id="ARBA00022912"/>
    </source>
</evidence>
<gene>
    <name evidence="8" type="ORF">TRFO_33220</name>
</gene>
<evidence type="ECO:0000256" key="3">
    <source>
        <dbReference type="ARBA" id="ARBA00022618"/>
    </source>
</evidence>
<evidence type="ECO:0000256" key="6">
    <source>
        <dbReference type="ARBA" id="ARBA00023306"/>
    </source>
</evidence>
<dbReference type="Proteomes" id="UP000179807">
    <property type="component" value="Unassembled WGS sequence"/>
</dbReference>
<evidence type="ECO:0000256" key="1">
    <source>
        <dbReference type="ARBA" id="ARBA00011065"/>
    </source>
</evidence>
<dbReference type="Pfam" id="PF00581">
    <property type="entry name" value="Rhodanese"/>
    <property type="match status" value="1"/>
</dbReference>
<dbReference type="InterPro" id="IPR000751">
    <property type="entry name" value="MPI_Phosphatase"/>
</dbReference>
<keyword evidence="6" id="KW-0131">Cell cycle</keyword>
<dbReference type="EMBL" id="MLAK01000969">
    <property type="protein sequence ID" value="OHT00151.1"/>
    <property type="molecule type" value="Genomic_DNA"/>
</dbReference>
<evidence type="ECO:0000259" key="7">
    <source>
        <dbReference type="PROSITE" id="PS50206"/>
    </source>
</evidence>
<evidence type="ECO:0000313" key="9">
    <source>
        <dbReference type="Proteomes" id="UP000179807"/>
    </source>
</evidence>
<accession>A0A1J4JM28</accession>
<dbReference type="SUPFAM" id="SSF52821">
    <property type="entry name" value="Rhodanese/Cell cycle control phosphatase"/>
    <property type="match status" value="1"/>
</dbReference>
<dbReference type="PROSITE" id="PS50206">
    <property type="entry name" value="RHODANESE_3"/>
    <property type="match status" value="1"/>
</dbReference>
<protein>
    <recommendedName>
        <fullName evidence="2">protein-tyrosine-phosphatase</fullName>
        <ecNumber evidence="2">3.1.3.48</ecNumber>
    </recommendedName>
</protein>
<organism evidence="8 9">
    <name type="scientific">Tritrichomonas foetus</name>
    <dbReference type="NCBI Taxonomy" id="1144522"/>
    <lineage>
        <taxon>Eukaryota</taxon>
        <taxon>Metamonada</taxon>
        <taxon>Parabasalia</taxon>
        <taxon>Tritrichomonadida</taxon>
        <taxon>Tritrichomonadidae</taxon>
        <taxon>Tritrichomonas</taxon>
    </lineage>
</organism>
<dbReference type="InterPro" id="IPR001763">
    <property type="entry name" value="Rhodanese-like_dom"/>
</dbReference>
<comment type="similarity">
    <text evidence="1">Belongs to the MPI phosphatase family.</text>
</comment>
<keyword evidence="3" id="KW-0132">Cell division</keyword>
<dbReference type="GeneID" id="94843664"/>
<dbReference type="InterPro" id="IPR036873">
    <property type="entry name" value="Rhodanese-like_dom_sf"/>
</dbReference>